<dbReference type="EMBL" id="SRLO01000610">
    <property type="protein sequence ID" value="TNN50638.1"/>
    <property type="molecule type" value="Genomic_DNA"/>
</dbReference>
<protein>
    <submittedName>
        <fullName evidence="2">Uncharacterized protein</fullName>
    </submittedName>
</protein>
<evidence type="ECO:0000256" key="1">
    <source>
        <dbReference type="SAM" id="MobiDB-lite"/>
    </source>
</evidence>
<reference evidence="2 3" key="1">
    <citation type="submission" date="2019-03" db="EMBL/GenBank/DDBJ databases">
        <title>First draft genome of Liparis tanakae, snailfish: a comprehensive survey of snailfish specific genes.</title>
        <authorList>
            <person name="Kim W."/>
            <person name="Song I."/>
            <person name="Jeong J.-H."/>
            <person name="Kim D."/>
            <person name="Kim S."/>
            <person name="Ryu S."/>
            <person name="Song J.Y."/>
            <person name="Lee S.K."/>
        </authorList>
    </citation>
    <scope>NUCLEOTIDE SEQUENCE [LARGE SCALE GENOMIC DNA]</scope>
    <source>
        <tissue evidence="2">Muscle</tissue>
    </source>
</reference>
<dbReference type="Proteomes" id="UP000314294">
    <property type="component" value="Unassembled WGS sequence"/>
</dbReference>
<organism evidence="2 3">
    <name type="scientific">Liparis tanakae</name>
    <name type="common">Tanaka's snailfish</name>
    <dbReference type="NCBI Taxonomy" id="230148"/>
    <lineage>
        <taxon>Eukaryota</taxon>
        <taxon>Metazoa</taxon>
        <taxon>Chordata</taxon>
        <taxon>Craniata</taxon>
        <taxon>Vertebrata</taxon>
        <taxon>Euteleostomi</taxon>
        <taxon>Actinopterygii</taxon>
        <taxon>Neopterygii</taxon>
        <taxon>Teleostei</taxon>
        <taxon>Neoteleostei</taxon>
        <taxon>Acanthomorphata</taxon>
        <taxon>Eupercaria</taxon>
        <taxon>Perciformes</taxon>
        <taxon>Cottioidei</taxon>
        <taxon>Cottales</taxon>
        <taxon>Liparidae</taxon>
        <taxon>Liparis</taxon>
    </lineage>
</organism>
<dbReference type="AlphaFoldDB" id="A0A4Z2GAR3"/>
<accession>A0A4Z2GAR3</accession>
<name>A0A4Z2GAR3_9TELE</name>
<evidence type="ECO:0000313" key="2">
    <source>
        <dbReference type="EMBL" id="TNN50638.1"/>
    </source>
</evidence>
<keyword evidence="3" id="KW-1185">Reference proteome</keyword>
<proteinExistence type="predicted"/>
<gene>
    <name evidence="2" type="ORF">EYF80_039151</name>
</gene>
<feature type="region of interest" description="Disordered" evidence="1">
    <location>
        <begin position="1"/>
        <end position="37"/>
    </location>
</feature>
<comment type="caution">
    <text evidence="2">The sequence shown here is derived from an EMBL/GenBank/DDBJ whole genome shotgun (WGS) entry which is preliminary data.</text>
</comment>
<sequence>MKRKRGSRVTGSRPEETESAVSGLGEEPRVTGSRPSFPFPLEKGPYLLWSRVPPPTGTHCDALALINTALTTESRSISLNHIAPERSARLRPITDDHTGHGHSRLIHHSRHVRASQKNICPPRLFDSDFEI</sequence>
<evidence type="ECO:0000313" key="3">
    <source>
        <dbReference type="Proteomes" id="UP000314294"/>
    </source>
</evidence>